<dbReference type="SUPFAM" id="SSF49899">
    <property type="entry name" value="Concanavalin A-like lectins/glucanases"/>
    <property type="match status" value="1"/>
</dbReference>
<accession>A0A9D4HZ86</accession>
<keyword evidence="3" id="KW-1185">Reference proteome</keyword>
<reference evidence="2" key="2">
    <citation type="submission" date="2020-11" db="EMBL/GenBank/DDBJ databases">
        <authorList>
            <person name="McCartney M.A."/>
            <person name="Auch B."/>
            <person name="Kono T."/>
            <person name="Mallez S."/>
            <person name="Becker A."/>
            <person name="Gohl D.M."/>
            <person name="Silverstein K.A.T."/>
            <person name="Koren S."/>
            <person name="Bechman K.B."/>
            <person name="Herman A."/>
            <person name="Abrahante J.E."/>
            <person name="Garbe J."/>
        </authorList>
    </citation>
    <scope>NUCLEOTIDE SEQUENCE</scope>
    <source>
        <strain evidence="2">Duluth1</strain>
        <tissue evidence="2">Whole animal</tissue>
    </source>
</reference>
<proteinExistence type="predicted"/>
<sequence length="224" mass="25013">MQAGLLAGGPFPNPVRRPAGLRALGQRLSHLRQPHETQCRVDWRSMLENTLCGFKNVKDKDLDWKVIRPLFSGNATSPYDHKGNYLQAESSRLQAPGDIGRITVYASHGNVTSCLTFDYRLDGGDLIQFKVYRRPIAELSKIDGDYVDVNGLVLLMSVKGTNENAWNKTQVRVDEDHDCQLIFEAALVNEIGSRVAIDDVMDASVYCDAAQKCDIVTVMNFLRP</sequence>
<dbReference type="Gene3D" id="2.60.120.200">
    <property type="match status" value="1"/>
</dbReference>
<organism evidence="2 3">
    <name type="scientific">Dreissena polymorpha</name>
    <name type="common">Zebra mussel</name>
    <name type="synonym">Mytilus polymorpha</name>
    <dbReference type="NCBI Taxonomy" id="45954"/>
    <lineage>
        <taxon>Eukaryota</taxon>
        <taxon>Metazoa</taxon>
        <taxon>Spiralia</taxon>
        <taxon>Lophotrochozoa</taxon>
        <taxon>Mollusca</taxon>
        <taxon>Bivalvia</taxon>
        <taxon>Autobranchia</taxon>
        <taxon>Heteroconchia</taxon>
        <taxon>Euheterodonta</taxon>
        <taxon>Imparidentia</taxon>
        <taxon>Neoheterodontei</taxon>
        <taxon>Myida</taxon>
        <taxon>Dreissenoidea</taxon>
        <taxon>Dreissenidae</taxon>
        <taxon>Dreissena</taxon>
    </lineage>
</organism>
<dbReference type="PANTHER" id="PTHR23282:SF101">
    <property type="entry name" value="MAM DOMAIN-CONTAINING PROTEIN"/>
    <property type="match status" value="1"/>
</dbReference>
<feature type="domain" description="MAM" evidence="1">
    <location>
        <begin position="37"/>
        <end position="209"/>
    </location>
</feature>
<evidence type="ECO:0000313" key="3">
    <source>
        <dbReference type="Proteomes" id="UP000828390"/>
    </source>
</evidence>
<evidence type="ECO:0000313" key="2">
    <source>
        <dbReference type="EMBL" id="KAH3736406.1"/>
    </source>
</evidence>
<comment type="caution">
    <text evidence="2">The sequence shown here is derived from an EMBL/GenBank/DDBJ whole genome shotgun (WGS) entry which is preliminary data.</text>
</comment>
<dbReference type="PANTHER" id="PTHR23282">
    <property type="entry name" value="APICAL ENDOSOMAL GLYCOPROTEIN PRECURSOR"/>
    <property type="match status" value="1"/>
</dbReference>
<protein>
    <recommendedName>
        <fullName evidence="1">MAM domain-containing protein</fullName>
    </recommendedName>
</protein>
<dbReference type="Proteomes" id="UP000828390">
    <property type="component" value="Unassembled WGS sequence"/>
</dbReference>
<dbReference type="GO" id="GO:0016020">
    <property type="term" value="C:membrane"/>
    <property type="evidence" value="ECO:0007669"/>
    <property type="project" value="InterPro"/>
</dbReference>
<dbReference type="SMART" id="SM00137">
    <property type="entry name" value="MAM"/>
    <property type="match status" value="1"/>
</dbReference>
<evidence type="ECO:0000259" key="1">
    <source>
        <dbReference type="PROSITE" id="PS50060"/>
    </source>
</evidence>
<dbReference type="Pfam" id="PF00629">
    <property type="entry name" value="MAM"/>
    <property type="match status" value="1"/>
</dbReference>
<dbReference type="InterPro" id="IPR000998">
    <property type="entry name" value="MAM_dom"/>
</dbReference>
<dbReference type="EMBL" id="JAIWYP010000011">
    <property type="protein sequence ID" value="KAH3736406.1"/>
    <property type="molecule type" value="Genomic_DNA"/>
</dbReference>
<dbReference type="InterPro" id="IPR051560">
    <property type="entry name" value="MAM_domain-containing"/>
</dbReference>
<dbReference type="AlphaFoldDB" id="A0A9D4HZ86"/>
<dbReference type="PROSITE" id="PS50060">
    <property type="entry name" value="MAM_2"/>
    <property type="match status" value="1"/>
</dbReference>
<name>A0A9D4HZ86_DREPO</name>
<dbReference type="InterPro" id="IPR013320">
    <property type="entry name" value="ConA-like_dom_sf"/>
</dbReference>
<reference evidence="2" key="1">
    <citation type="journal article" date="2019" name="bioRxiv">
        <title>The Genome of the Zebra Mussel, Dreissena polymorpha: A Resource for Invasive Species Research.</title>
        <authorList>
            <person name="McCartney M.A."/>
            <person name="Auch B."/>
            <person name="Kono T."/>
            <person name="Mallez S."/>
            <person name="Zhang Y."/>
            <person name="Obille A."/>
            <person name="Becker A."/>
            <person name="Abrahante J.E."/>
            <person name="Garbe J."/>
            <person name="Badalamenti J.P."/>
            <person name="Herman A."/>
            <person name="Mangelson H."/>
            <person name="Liachko I."/>
            <person name="Sullivan S."/>
            <person name="Sone E.D."/>
            <person name="Koren S."/>
            <person name="Silverstein K.A.T."/>
            <person name="Beckman K.B."/>
            <person name="Gohl D.M."/>
        </authorList>
    </citation>
    <scope>NUCLEOTIDE SEQUENCE</scope>
    <source>
        <strain evidence="2">Duluth1</strain>
        <tissue evidence="2">Whole animal</tissue>
    </source>
</reference>
<gene>
    <name evidence="2" type="ORF">DPMN_042969</name>
</gene>